<dbReference type="CDD" id="cd12797">
    <property type="entry name" value="M23_peptidase"/>
    <property type="match status" value="1"/>
</dbReference>
<reference evidence="10 11" key="1">
    <citation type="submission" date="2016-09" db="EMBL/GenBank/DDBJ databases">
        <title>Rhizobium sp. nov., a novel species isolated from the rice rhizosphere.</title>
        <authorList>
            <person name="Zhao J."/>
            <person name="Zhang X."/>
        </authorList>
    </citation>
    <scope>NUCLEOTIDE SEQUENCE [LARGE SCALE GENOMIC DNA]</scope>
    <source>
        <strain evidence="10 11">1.7048</strain>
    </source>
</reference>
<dbReference type="RefSeq" id="WP_075627546.1">
    <property type="nucleotide sequence ID" value="NZ_FOAM01000002.1"/>
</dbReference>
<keyword evidence="2" id="KW-0645">Protease</keyword>
<keyword evidence="11" id="KW-1185">Reference proteome</keyword>
<evidence type="ECO:0000256" key="2">
    <source>
        <dbReference type="ARBA" id="ARBA00022670"/>
    </source>
</evidence>
<dbReference type="FunFam" id="2.70.70.10:FF:000006">
    <property type="entry name" value="M23 family peptidase"/>
    <property type="match status" value="1"/>
</dbReference>
<proteinExistence type="predicted"/>
<dbReference type="PANTHER" id="PTHR21666:SF288">
    <property type="entry name" value="CELL DIVISION PROTEIN YTFB"/>
    <property type="match status" value="1"/>
</dbReference>
<dbReference type="GO" id="GO:0006508">
    <property type="term" value="P:proteolysis"/>
    <property type="evidence" value="ECO:0007669"/>
    <property type="project" value="UniProtKB-KW"/>
</dbReference>
<dbReference type="PANTHER" id="PTHR21666">
    <property type="entry name" value="PEPTIDASE-RELATED"/>
    <property type="match status" value="1"/>
</dbReference>
<feature type="domain" description="M23ase beta-sheet core" evidence="9">
    <location>
        <begin position="360"/>
        <end position="454"/>
    </location>
</feature>
<evidence type="ECO:0000313" key="10">
    <source>
        <dbReference type="EMBL" id="OLP59788.1"/>
    </source>
</evidence>
<dbReference type="GO" id="GO:0046872">
    <property type="term" value="F:metal ion binding"/>
    <property type="evidence" value="ECO:0007669"/>
    <property type="project" value="UniProtKB-KW"/>
</dbReference>
<evidence type="ECO:0000259" key="9">
    <source>
        <dbReference type="Pfam" id="PF01551"/>
    </source>
</evidence>
<dbReference type="GO" id="GO:0004222">
    <property type="term" value="F:metalloendopeptidase activity"/>
    <property type="evidence" value="ECO:0007669"/>
    <property type="project" value="TreeGrafter"/>
</dbReference>
<keyword evidence="5" id="KW-0862">Zinc</keyword>
<evidence type="ECO:0000256" key="7">
    <source>
        <dbReference type="SAM" id="Coils"/>
    </source>
</evidence>
<evidence type="ECO:0000256" key="5">
    <source>
        <dbReference type="ARBA" id="ARBA00022833"/>
    </source>
</evidence>
<dbReference type="Gene3D" id="2.70.70.10">
    <property type="entry name" value="Glucose Permease (Domain IIA)"/>
    <property type="match status" value="1"/>
</dbReference>
<comment type="caution">
    <text evidence="10">The sequence shown here is derived from an EMBL/GenBank/DDBJ whole genome shotgun (WGS) entry which is preliminary data.</text>
</comment>
<keyword evidence="4" id="KW-0378">Hydrolase</keyword>
<keyword evidence="6" id="KW-0482">Metalloprotease</keyword>
<keyword evidence="3" id="KW-0479">Metal-binding</keyword>
<dbReference type="EMBL" id="MKIP01000043">
    <property type="protein sequence ID" value="OLP59788.1"/>
    <property type="molecule type" value="Genomic_DNA"/>
</dbReference>
<dbReference type="Proteomes" id="UP000186364">
    <property type="component" value="Unassembled WGS sequence"/>
</dbReference>
<evidence type="ECO:0000256" key="8">
    <source>
        <dbReference type="SAM" id="Phobius"/>
    </source>
</evidence>
<dbReference type="InterPro" id="IPR050570">
    <property type="entry name" value="Cell_wall_metabolism_enzyme"/>
</dbReference>
<keyword evidence="8" id="KW-0812">Transmembrane</keyword>
<comment type="cofactor">
    <cofactor evidence="1">
        <name>Zn(2+)</name>
        <dbReference type="ChEBI" id="CHEBI:29105"/>
    </cofactor>
</comment>
<feature type="transmembrane region" description="Helical" evidence="8">
    <location>
        <begin position="39"/>
        <end position="60"/>
    </location>
</feature>
<evidence type="ECO:0000256" key="4">
    <source>
        <dbReference type="ARBA" id="ARBA00022801"/>
    </source>
</evidence>
<evidence type="ECO:0000256" key="3">
    <source>
        <dbReference type="ARBA" id="ARBA00022723"/>
    </source>
</evidence>
<protein>
    <recommendedName>
        <fullName evidence="9">M23ase beta-sheet core domain-containing protein</fullName>
    </recommendedName>
</protein>
<keyword evidence="8" id="KW-1133">Transmembrane helix</keyword>
<organism evidence="10 11">
    <name type="scientific">Xaviernesmea oryzae</name>
    <dbReference type="NCBI Taxonomy" id="464029"/>
    <lineage>
        <taxon>Bacteria</taxon>
        <taxon>Pseudomonadati</taxon>
        <taxon>Pseudomonadota</taxon>
        <taxon>Alphaproteobacteria</taxon>
        <taxon>Hyphomicrobiales</taxon>
        <taxon>Rhizobiaceae</taxon>
        <taxon>Rhizobium/Agrobacterium group</taxon>
        <taxon>Xaviernesmea</taxon>
    </lineage>
</organism>
<keyword evidence="8" id="KW-0472">Membrane</keyword>
<evidence type="ECO:0000256" key="6">
    <source>
        <dbReference type="ARBA" id="ARBA00023049"/>
    </source>
</evidence>
<dbReference type="AlphaFoldDB" id="A0A1Q9AWJ1"/>
<dbReference type="SUPFAM" id="SSF51261">
    <property type="entry name" value="Duplicated hybrid motif"/>
    <property type="match status" value="1"/>
</dbReference>
<feature type="coiled-coil region" evidence="7">
    <location>
        <begin position="69"/>
        <end position="96"/>
    </location>
</feature>
<accession>A0A1Q9AWJ1</accession>
<gene>
    <name evidence="10" type="ORF">BJF93_09205</name>
</gene>
<evidence type="ECO:0000313" key="11">
    <source>
        <dbReference type="Proteomes" id="UP000186364"/>
    </source>
</evidence>
<dbReference type="InterPro" id="IPR016047">
    <property type="entry name" value="M23ase_b-sheet_dom"/>
</dbReference>
<evidence type="ECO:0000256" key="1">
    <source>
        <dbReference type="ARBA" id="ARBA00001947"/>
    </source>
</evidence>
<keyword evidence="7" id="KW-0175">Coiled coil</keyword>
<dbReference type="InterPro" id="IPR011055">
    <property type="entry name" value="Dup_hybrid_motif"/>
</dbReference>
<dbReference type="Pfam" id="PF01551">
    <property type="entry name" value="Peptidase_M23"/>
    <property type="match status" value="1"/>
</dbReference>
<sequence>MPQVSQSRVFGKRTEPLLLILARGDRVRHLRLAPWTTGLAVAFCALFCLTFLAATAYLVLRDDLIGGAMARQARMQQDYEDRIAALRAQVDRVSSRQLIDQQLVEKKVETLLRQQMAISARGGRIGSLIERAEQSGLDTASGDRTGGEAAPAMLQEAPLDAHEEDSVPAFALRPMPGQRAEAAGLRAIEAQLGMGGATDAAKPTASPPAPDSRAAPLRALALAATPEESLPDRADRLFSKVTLSLKQIERDQAARIDALTADAQQTAEAIRAITARIGVPLNLSGAAARSDESAVGGPFVEPEAPEGFDRALVALDDALSHLESVRAEARRLPFANPAPQSDITSPFGNRPDPFLGRLALHSGIDFRLSVGSVVHAAAPGRVVSAGYNGSYGFMIEIDHGHGVSTRYAHLSEIGVRSGETVEAGAALGSSGNTGRSTGPHLHYEVRIDGRPVDPMRFLTAGRMLASYIE</sequence>
<dbReference type="OrthoDB" id="9805070at2"/>
<name>A0A1Q9AWJ1_9HYPH</name>